<feature type="transmembrane region" description="Helical" evidence="9">
    <location>
        <begin position="91"/>
        <end position="113"/>
    </location>
</feature>
<evidence type="ECO:0000256" key="6">
    <source>
        <dbReference type="ARBA" id="ARBA00022989"/>
    </source>
</evidence>
<dbReference type="InterPro" id="IPR052157">
    <property type="entry name" value="BCAA_transport_permease"/>
</dbReference>
<feature type="transmembrane region" description="Helical" evidence="9">
    <location>
        <begin position="60"/>
        <end position="79"/>
    </location>
</feature>
<keyword evidence="11" id="KW-1185">Reference proteome</keyword>
<dbReference type="Proteomes" id="UP000366065">
    <property type="component" value="Unassembled WGS sequence"/>
</dbReference>
<keyword evidence="2" id="KW-0813">Transport</keyword>
<feature type="transmembrane region" description="Helical" evidence="9">
    <location>
        <begin position="264"/>
        <end position="282"/>
    </location>
</feature>
<feature type="transmembrane region" description="Helical" evidence="9">
    <location>
        <begin position="179"/>
        <end position="205"/>
    </location>
</feature>
<dbReference type="RefSeq" id="WP_150722238.1">
    <property type="nucleotide sequence ID" value="NZ_CABPRV010000008.1"/>
</dbReference>
<feature type="transmembrane region" description="Helical" evidence="9">
    <location>
        <begin position="6"/>
        <end position="27"/>
    </location>
</feature>
<evidence type="ECO:0000256" key="7">
    <source>
        <dbReference type="ARBA" id="ARBA00023136"/>
    </source>
</evidence>
<organism evidence="10 11">
    <name type="scientific">Pandoraea capi</name>
    <dbReference type="NCBI Taxonomy" id="2508286"/>
    <lineage>
        <taxon>Bacteria</taxon>
        <taxon>Pseudomonadati</taxon>
        <taxon>Pseudomonadota</taxon>
        <taxon>Betaproteobacteria</taxon>
        <taxon>Burkholderiales</taxon>
        <taxon>Burkholderiaceae</taxon>
        <taxon>Pandoraea</taxon>
    </lineage>
</organism>
<proteinExistence type="inferred from homology"/>
<keyword evidence="6 9" id="KW-1133">Transmembrane helix</keyword>
<name>A0ABY6W4T7_9BURK</name>
<evidence type="ECO:0000256" key="2">
    <source>
        <dbReference type="ARBA" id="ARBA00022448"/>
    </source>
</evidence>
<comment type="similarity">
    <text evidence="8">Belongs to the binding-protein-dependent transport system permease family. LivHM subfamily.</text>
</comment>
<protein>
    <submittedName>
        <fullName evidence="10">ABC transporter permease</fullName>
    </submittedName>
</protein>
<evidence type="ECO:0000256" key="5">
    <source>
        <dbReference type="ARBA" id="ARBA00022970"/>
    </source>
</evidence>
<comment type="subcellular location">
    <subcellularLocation>
        <location evidence="1">Cell membrane</location>
        <topology evidence="1">Multi-pass membrane protein</topology>
    </subcellularLocation>
</comment>
<feature type="transmembrane region" description="Helical" evidence="9">
    <location>
        <begin position="140"/>
        <end position="158"/>
    </location>
</feature>
<dbReference type="PANTHER" id="PTHR11795:SF450">
    <property type="entry name" value="ABC TRANSPORTER PERMEASE PROTEIN"/>
    <property type="match status" value="1"/>
</dbReference>
<evidence type="ECO:0000256" key="8">
    <source>
        <dbReference type="ARBA" id="ARBA00037998"/>
    </source>
</evidence>
<keyword evidence="4 9" id="KW-0812">Transmembrane</keyword>
<evidence type="ECO:0000256" key="1">
    <source>
        <dbReference type="ARBA" id="ARBA00004651"/>
    </source>
</evidence>
<dbReference type="InterPro" id="IPR001851">
    <property type="entry name" value="ABC_transp_permease"/>
</dbReference>
<dbReference type="EMBL" id="CABPRV010000008">
    <property type="protein sequence ID" value="VVE26796.1"/>
    <property type="molecule type" value="Genomic_DNA"/>
</dbReference>
<evidence type="ECO:0000313" key="10">
    <source>
        <dbReference type="EMBL" id="VVE26796.1"/>
    </source>
</evidence>
<keyword evidence="7 9" id="KW-0472">Membrane</keyword>
<dbReference type="CDD" id="cd06582">
    <property type="entry name" value="TM_PBP1_LivH_like"/>
    <property type="match status" value="1"/>
</dbReference>
<dbReference type="PANTHER" id="PTHR11795">
    <property type="entry name" value="BRANCHED-CHAIN AMINO ACID TRANSPORT SYSTEM PERMEASE PROTEIN LIVH"/>
    <property type="match status" value="1"/>
</dbReference>
<feature type="transmembrane region" description="Helical" evidence="9">
    <location>
        <begin position="225"/>
        <end position="252"/>
    </location>
</feature>
<reference evidence="10 11" key="1">
    <citation type="submission" date="2019-08" db="EMBL/GenBank/DDBJ databases">
        <authorList>
            <person name="Peeters C."/>
        </authorList>
    </citation>
    <scope>NUCLEOTIDE SEQUENCE [LARGE SCALE GENOMIC DNA]</scope>
    <source>
        <strain evidence="10 11">LMG 20602</strain>
    </source>
</reference>
<dbReference type="Pfam" id="PF02653">
    <property type="entry name" value="BPD_transp_2"/>
    <property type="match status" value="1"/>
</dbReference>
<evidence type="ECO:0000256" key="9">
    <source>
        <dbReference type="SAM" id="Phobius"/>
    </source>
</evidence>
<sequence length="290" mass="29581">MHDFLQFVMAGVTVGAIYALVALGFTIVYNASGVINFAQGDFVMLGGMVTVALIQLQVHPLLAAGIAIVATTCVAGALERFGIAPAGRADPLTLIIITIGASLFIQGGTQLLLGKNQHTLPSFSGDTPLEFAGARLLPQSLWIIGVAAVLMVLVALFFKKTLIGRAIRAVAMNRSAAQLVGIPAHVVTLLSFGLAGLLGAIAGITAAPITTTVYDLGLMLGMKGFVAASLGGLGSGAGAVVGGLLVGLLEALIAGYVSSAYKDAVPFIMIIGVLLLMPRGIFGGRLTERV</sequence>
<comment type="caution">
    <text evidence="10">The sequence shown here is derived from an EMBL/GenBank/DDBJ whole genome shotgun (WGS) entry which is preliminary data.</text>
</comment>
<keyword evidence="5" id="KW-0029">Amino-acid transport</keyword>
<evidence type="ECO:0000256" key="3">
    <source>
        <dbReference type="ARBA" id="ARBA00022475"/>
    </source>
</evidence>
<evidence type="ECO:0000313" key="11">
    <source>
        <dbReference type="Proteomes" id="UP000366065"/>
    </source>
</evidence>
<keyword evidence="3" id="KW-1003">Cell membrane</keyword>
<gene>
    <name evidence="10" type="ORF">PCA20602_03435</name>
</gene>
<evidence type="ECO:0000256" key="4">
    <source>
        <dbReference type="ARBA" id="ARBA00022692"/>
    </source>
</evidence>
<accession>A0ABY6W4T7</accession>